<reference evidence="3" key="1">
    <citation type="submission" date="2021-05" db="EMBL/GenBank/DDBJ databases">
        <authorList>
            <person name="Alioto T."/>
            <person name="Alioto T."/>
            <person name="Gomez Garrido J."/>
        </authorList>
    </citation>
    <scope>NUCLEOTIDE SEQUENCE</scope>
</reference>
<proteinExistence type="predicted"/>
<dbReference type="SUPFAM" id="SSF54373">
    <property type="entry name" value="FAD-linked reductases, C-terminal domain"/>
    <property type="match status" value="1"/>
</dbReference>
<accession>A0A8D8YBB2</accession>
<feature type="region of interest" description="Disordered" evidence="1">
    <location>
        <begin position="134"/>
        <end position="153"/>
    </location>
</feature>
<dbReference type="GO" id="GO:0046592">
    <property type="term" value="F:polyamine oxidase activity"/>
    <property type="evidence" value="ECO:0007669"/>
    <property type="project" value="TreeGrafter"/>
</dbReference>
<evidence type="ECO:0000313" key="3">
    <source>
        <dbReference type="EMBL" id="CAG6725526.1"/>
    </source>
</evidence>
<evidence type="ECO:0000256" key="1">
    <source>
        <dbReference type="SAM" id="MobiDB-lite"/>
    </source>
</evidence>
<dbReference type="PANTHER" id="PTHR10742">
    <property type="entry name" value="FLAVIN MONOAMINE OXIDASE"/>
    <property type="match status" value="1"/>
</dbReference>
<dbReference type="Pfam" id="PF01593">
    <property type="entry name" value="Amino_oxidase"/>
    <property type="match status" value="1"/>
</dbReference>
<organism evidence="3">
    <name type="scientific">Cacopsylla melanoneura</name>
    <dbReference type="NCBI Taxonomy" id="428564"/>
    <lineage>
        <taxon>Eukaryota</taxon>
        <taxon>Metazoa</taxon>
        <taxon>Ecdysozoa</taxon>
        <taxon>Arthropoda</taxon>
        <taxon>Hexapoda</taxon>
        <taxon>Insecta</taxon>
        <taxon>Pterygota</taxon>
        <taxon>Neoptera</taxon>
        <taxon>Paraneoptera</taxon>
        <taxon>Hemiptera</taxon>
        <taxon>Sternorrhyncha</taxon>
        <taxon>Psylloidea</taxon>
        <taxon>Psyllidae</taxon>
        <taxon>Psyllinae</taxon>
        <taxon>Cacopsylla</taxon>
    </lineage>
</organism>
<dbReference type="EMBL" id="HBUF01369730">
    <property type="protein sequence ID" value="CAG6725526.1"/>
    <property type="molecule type" value="Transcribed_RNA"/>
</dbReference>
<dbReference type="PANTHER" id="PTHR10742:SF398">
    <property type="entry name" value="AMINE OXIDASE DOMAIN-CONTAINING PROTEIN-RELATED"/>
    <property type="match status" value="1"/>
</dbReference>
<protein>
    <submittedName>
        <fullName evidence="3">Spermine oxidase</fullName>
    </submittedName>
</protein>
<dbReference type="Gene3D" id="3.50.50.60">
    <property type="entry name" value="FAD/NAD(P)-binding domain"/>
    <property type="match status" value="1"/>
</dbReference>
<name>A0A8D8YBB2_9HEMI</name>
<dbReference type="InterPro" id="IPR050281">
    <property type="entry name" value="Flavin_monoamine_oxidase"/>
</dbReference>
<dbReference type="InterPro" id="IPR036188">
    <property type="entry name" value="FAD/NAD-bd_sf"/>
</dbReference>
<evidence type="ECO:0000259" key="2">
    <source>
        <dbReference type="Pfam" id="PF01593"/>
    </source>
</evidence>
<dbReference type="SUPFAM" id="SSF51905">
    <property type="entry name" value="FAD/NAD(P)-binding domain"/>
    <property type="match status" value="1"/>
</dbReference>
<dbReference type="Gene3D" id="3.90.660.10">
    <property type="match status" value="1"/>
</dbReference>
<dbReference type="InterPro" id="IPR002937">
    <property type="entry name" value="Amino_oxidase"/>
</dbReference>
<feature type="domain" description="Amine oxidase" evidence="2">
    <location>
        <begin position="160"/>
        <end position="381"/>
    </location>
</feature>
<sequence length="388" mass="43368">MINMADGSDISSDKLINMADGSDISSDKLIHMVDGSDISSNKLINMADGSDISSDKLINMADETDISKDRVINISNGDGVHNNENTTDGIIQCDEVKFLNEHFDIINLGRTSSSIELNSHNNVPVEDDIKENHSSHNETIHNHGIRTEHTAEEQKENKLDEILVQCVDGTTYRTKHVIVTSSLGYLKQNEKNMFVPCLPPPWSQVISSMGFASITKIFLVYDQPWWTGQDQGFQFIWTRPDSGPLQPWLREITGFDVLSKIPWVLLGWGGGASAEEVERVSEMEIGVQCTRLLTHFLRRDVPLPCRVVRSAWSNNNYIRGAYSHTTTTCDQLGLHARDMTHPVMTTQGRSGVYFAGEALHEKYFSTTHGAFLSGEEQAEKIVQQLKST</sequence>
<dbReference type="AlphaFoldDB" id="A0A8D8YBB2"/>